<gene>
    <name evidence="1" type="ORF">GCM10023116_33050</name>
</gene>
<dbReference type="RefSeq" id="WP_345197317.1">
    <property type="nucleotide sequence ID" value="NZ_BAABFL010000433.1"/>
</dbReference>
<evidence type="ECO:0000313" key="2">
    <source>
        <dbReference type="Proteomes" id="UP001500604"/>
    </source>
</evidence>
<protein>
    <submittedName>
        <fullName evidence="1">Uncharacterized protein</fullName>
    </submittedName>
</protein>
<reference evidence="2" key="1">
    <citation type="journal article" date="2019" name="Int. J. Syst. Evol. Microbiol.">
        <title>The Global Catalogue of Microorganisms (GCM) 10K type strain sequencing project: providing services to taxonomists for standard genome sequencing and annotation.</title>
        <authorList>
            <consortium name="The Broad Institute Genomics Platform"/>
            <consortium name="The Broad Institute Genome Sequencing Center for Infectious Disease"/>
            <person name="Wu L."/>
            <person name="Ma J."/>
        </authorList>
    </citation>
    <scope>NUCLEOTIDE SEQUENCE [LARGE SCALE GENOMIC DNA]</scope>
    <source>
        <strain evidence="2">JCM 17805</strain>
    </source>
</reference>
<dbReference type="EMBL" id="BAABFL010000433">
    <property type="protein sequence ID" value="GAA4651022.1"/>
    <property type="molecule type" value="Genomic_DNA"/>
</dbReference>
<proteinExistence type="predicted"/>
<keyword evidence="2" id="KW-1185">Reference proteome</keyword>
<sequence length="255" mass="28379">MKRMSAFFKKMMPDVKAFTDHEDGREERVSEDLDDRAFVHQDEFVAGNFLQDVGDNDLFFLGEDSPGLSDKRYEALLQERQPLCQLAREDRDVVVCVLTPVLIEKGYRPVVAEGCVAQLLQEHNSLTVVELETVIEQFDDTGHEAMAPGALSIDEVSEDTVVLPQPTTVLSDSQPDKTIPNLHQRTLAIVSPVYRGSCVTGGDIALQATRNLKHGERTITRFESPSLNLQPCAELESVLPPELLSRVADRMSGQE</sequence>
<evidence type="ECO:0000313" key="1">
    <source>
        <dbReference type="EMBL" id="GAA4651022.1"/>
    </source>
</evidence>
<name>A0ABP8V5F4_9GAMM</name>
<dbReference type="Proteomes" id="UP001500604">
    <property type="component" value="Unassembled WGS sequence"/>
</dbReference>
<comment type="caution">
    <text evidence="1">The sequence shown here is derived from an EMBL/GenBank/DDBJ whole genome shotgun (WGS) entry which is preliminary data.</text>
</comment>
<accession>A0ABP8V5F4</accession>
<organism evidence="1 2">
    <name type="scientific">Kistimonas scapharcae</name>
    <dbReference type="NCBI Taxonomy" id="1036133"/>
    <lineage>
        <taxon>Bacteria</taxon>
        <taxon>Pseudomonadati</taxon>
        <taxon>Pseudomonadota</taxon>
        <taxon>Gammaproteobacteria</taxon>
        <taxon>Oceanospirillales</taxon>
        <taxon>Endozoicomonadaceae</taxon>
        <taxon>Kistimonas</taxon>
    </lineage>
</organism>